<dbReference type="InterPro" id="IPR045851">
    <property type="entry name" value="AMP-bd_C_sf"/>
</dbReference>
<dbReference type="PROSITE" id="PS00012">
    <property type="entry name" value="PHOSPHOPANTETHEINE"/>
    <property type="match status" value="1"/>
</dbReference>
<dbReference type="AlphaFoldDB" id="A0A7Y7EBF0"/>
<dbReference type="PROSITE" id="PS50075">
    <property type="entry name" value="CARRIER"/>
    <property type="match status" value="1"/>
</dbReference>
<comment type="similarity">
    <text evidence="2">Belongs to the ATP-dependent AMP-binding enzyme family.</text>
</comment>
<accession>A0A7Y7EBF0</accession>
<dbReference type="Pfam" id="PF00550">
    <property type="entry name" value="PP-binding"/>
    <property type="match status" value="1"/>
</dbReference>
<dbReference type="EMBL" id="JABBXF010000161">
    <property type="protein sequence ID" value="NVK82562.1"/>
    <property type="molecule type" value="Genomic_DNA"/>
</dbReference>
<dbReference type="SMART" id="SM00823">
    <property type="entry name" value="PKS_PP"/>
    <property type="match status" value="1"/>
</dbReference>
<comment type="cofactor">
    <cofactor evidence="1">
        <name>pantetheine 4'-phosphate</name>
        <dbReference type="ChEBI" id="CHEBI:47942"/>
    </cofactor>
</comment>
<dbReference type="FunFam" id="1.10.1200.10:FF:000016">
    <property type="entry name" value="Non-ribosomal peptide synthase"/>
    <property type="match status" value="1"/>
</dbReference>
<keyword evidence="4" id="KW-0597">Phosphoprotein</keyword>
<dbReference type="Gene3D" id="3.40.109.10">
    <property type="entry name" value="NADH Oxidase"/>
    <property type="match status" value="1"/>
</dbReference>
<proteinExistence type="inferred from homology"/>
<evidence type="ECO:0000259" key="5">
    <source>
        <dbReference type="PROSITE" id="PS50075"/>
    </source>
</evidence>
<keyword evidence="7" id="KW-1185">Reference proteome</keyword>
<evidence type="ECO:0000256" key="4">
    <source>
        <dbReference type="ARBA" id="ARBA00022553"/>
    </source>
</evidence>
<evidence type="ECO:0000256" key="3">
    <source>
        <dbReference type="ARBA" id="ARBA00022450"/>
    </source>
</evidence>
<dbReference type="GO" id="GO:0005737">
    <property type="term" value="C:cytoplasm"/>
    <property type="evidence" value="ECO:0007669"/>
    <property type="project" value="TreeGrafter"/>
</dbReference>
<evidence type="ECO:0000256" key="1">
    <source>
        <dbReference type="ARBA" id="ARBA00001957"/>
    </source>
</evidence>
<name>A0A7Y7EBF0_STRMO</name>
<dbReference type="InterPro" id="IPR009081">
    <property type="entry name" value="PP-bd_ACP"/>
</dbReference>
<sequence length="553" mass="58672">LNGYRVELDEIAAKLTRLPGVDRAVARIQQGDKHDRLVGYLVPSADYTPLTGAGDPQLDKQAFLMSGHGVLEGTAPGTPLVPRTDPAAYTRAKSYRHFLPEDIDPALPRKHFAEVLATATPAPNGTGGRAGLGVEDWTAVLEQLSAVSLPDRALPKYRYPSAGSTYPVRTFVKLSGRTEGLGSGHFSYHPPTGELRPHGLDAVAAFSAAGAAEGAEGGAGDEIQLVAYWPAITPLYGDQARRLALLEAGHMLALLTDVLDARRIPYTVELADRELDGDHTAVCRIVLGTSGGFEPSQLGLACFLREAGAVDYTEHEGSRRYAAGDLPVFDRASDVWAVLRRARCLLALEGGEGAAEAVSAGFLFQRLSERLRAEGLGTCPLGLQLTDRGVYTMAVGAVDEQARAASDSPADPPTLTAAVTEELAKALPEYMLPSGYGVLDALPLSANGKLAADRLPPVEFAGVHVAPATETERALAAAWADILGRPAEAISTNDSFFSVGGNSLAAMKLVRLLQQDLGFELKLRDLYRNDTILKLAEHVGTALTDAVREEGEL</sequence>
<dbReference type="RefSeq" id="WP_171088210.1">
    <property type="nucleotide sequence ID" value="NZ_JABBXF010000161.1"/>
</dbReference>
<gene>
    <name evidence="6" type="ORF">HG542_33725</name>
</gene>
<comment type="caution">
    <text evidence="6">The sequence shown here is derived from an EMBL/GenBank/DDBJ whole genome shotgun (WGS) entry which is preliminary data.</text>
</comment>
<feature type="domain" description="Carrier" evidence="5">
    <location>
        <begin position="466"/>
        <end position="543"/>
    </location>
</feature>
<dbReference type="Gene3D" id="3.30.300.30">
    <property type="match status" value="1"/>
</dbReference>
<dbReference type="GO" id="GO:0043041">
    <property type="term" value="P:amino acid activation for nonribosomal peptide biosynthetic process"/>
    <property type="evidence" value="ECO:0007669"/>
    <property type="project" value="TreeGrafter"/>
</dbReference>
<evidence type="ECO:0000313" key="6">
    <source>
        <dbReference type="EMBL" id="NVK82562.1"/>
    </source>
</evidence>
<organism evidence="6 7">
    <name type="scientific">Streptomyces morookaense</name>
    <name type="common">Streptoverticillium morookaense</name>
    <dbReference type="NCBI Taxonomy" id="1970"/>
    <lineage>
        <taxon>Bacteria</taxon>
        <taxon>Bacillati</taxon>
        <taxon>Actinomycetota</taxon>
        <taxon>Actinomycetes</taxon>
        <taxon>Kitasatosporales</taxon>
        <taxon>Streptomycetaceae</taxon>
        <taxon>Streptomyces</taxon>
    </lineage>
</organism>
<evidence type="ECO:0000313" key="7">
    <source>
        <dbReference type="Proteomes" id="UP000587462"/>
    </source>
</evidence>
<evidence type="ECO:0000256" key="2">
    <source>
        <dbReference type="ARBA" id="ARBA00006432"/>
    </source>
</evidence>
<dbReference type="InterPro" id="IPR006162">
    <property type="entry name" value="Ppantetheine_attach_site"/>
</dbReference>
<dbReference type="GO" id="GO:0044550">
    <property type="term" value="P:secondary metabolite biosynthetic process"/>
    <property type="evidence" value="ECO:0007669"/>
    <property type="project" value="TreeGrafter"/>
</dbReference>
<reference evidence="6 7" key="1">
    <citation type="submission" date="2020-04" db="EMBL/GenBank/DDBJ databases">
        <title>Draft Genome Sequence of Streptomyces morookaense DSM 40503, an 8-azaguanine-producing strain.</title>
        <authorList>
            <person name="Qi J."/>
            <person name="Gao J.-M."/>
        </authorList>
    </citation>
    <scope>NUCLEOTIDE SEQUENCE [LARGE SCALE GENOMIC DNA]</scope>
    <source>
        <strain evidence="6 7">DSM 40503</strain>
    </source>
</reference>
<dbReference type="Gene3D" id="1.10.1200.10">
    <property type="entry name" value="ACP-like"/>
    <property type="match status" value="1"/>
</dbReference>
<dbReference type="GO" id="GO:0017000">
    <property type="term" value="P:antibiotic biosynthetic process"/>
    <property type="evidence" value="ECO:0007669"/>
    <property type="project" value="UniProtKB-ARBA"/>
</dbReference>
<keyword evidence="3" id="KW-0596">Phosphopantetheine</keyword>
<dbReference type="GO" id="GO:0031177">
    <property type="term" value="F:phosphopantetheine binding"/>
    <property type="evidence" value="ECO:0007669"/>
    <property type="project" value="InterPro"/>
</dbReference>
<dbReference type="GO" id="GO:0072330">
    <property type="term" value="P:monocarboxylic acid biosynthetic process"/>
    <property type="evidence" value="ECO:0007669"/>
    <property type="project" value="UniProtKB-ARBA"/>
</dbReference>
<dbReference type="InterPro" id="IPR036736">
    <property type="entry name" value="ACP-like_sf"/>
</dbReference>
<dbReference type="PANTHER" id="PTHR45527">
    <property type="entry name" value="NONRIBOSOMAL PEPTIDE SYNTHETASE"/>
    <property type="match status" value="1"/>
</dbReference>
<dbReference type="PANTHER" id="PTHR45527:SF1">
    <property type="entry name" value="FATTY ACID SYNTHASE"/>
    <property type="match status" value="1"/>
</dbReference>
<dbReference type="InterPro" id="IPR000415">
    <property type="entry name" value="Nitroreductase-like"/>
</dbReference>
<dbReference type="GO" id="GO:0016491">
    <property type="term" value="F:oxidoreductase activity"/>
    <property type="evidence" value="ECO:0007669"/>
    <property type="project" value="InterPro"/>
</dbReference>
<dbReference type="Proteomes" id="UP000587462">
    <property type="component" value="Unassembled WGS sequence"/>
</dbReference>
<dbReference type="InterPro" id="IPR020806">
    <property type="entry name" value="PKS_PP-bd"/>
</dbReference>
<feature type="non-terminal residue" evidence="6">
    <location>
        <position position="1"/>
    </location>
</feature>
<dbReference type="SUPFAM" id="SSF47336">
    <property type="entry name" value="ACP-like"/>
    <property type="match status" value="1"/>
</dbReference>
<protein>
    <recommendedName>
        <fullName evidence="5">Carrier domain-containing protein</fullName>
    </recommendedName>
</protein>
<dbReference type="SUPFAM" id="SSF56801">
    <property type="entry name" value="Acetyl-CoA synthetase-like"/>
    <property type="match status" value="1"/>
</dbReference>